<sequence length="559" mass="63613">MDSFETALPCVTKGCFFASVDLSNAYYTVPLAENYKKYTRFTWEGRVFQYTCLPMGLASAPRIFTKIMKPVFATLRKLGHVIIGYIDDSLIIGNSVTECSKAVNKTIECVESLGFYVNYKKSSLIPSNRVTFLGNVIDSNNMTVTLTESRAQTLHDACLKLFNKQIASIREVTQVIGFIVASFSAIQYGKLHYRALERAKIEALKINVGNYDASMDVTPPMKTELSWWIKNAKHSYRKIENNSFQFTITSDASLLGWGAYANNEKAGGRWTAIEAENHINYLELLACFLALKSFESNILHLHVRLYLDNQTAISYINNMGGIVSENCDELSKEIWNWCIKRNIWLTACYIPGVSNTVADSLSRKFDDQIEWMLNKSVFNQLINKWGKPDIDLFASRLNKQVSTFCSYRPDPEATFINAFSISWHNFYAYLNPPFSILGRCLQKIRQDEGNCLLIAPVWTTQVWFPVVMDLLIDYPLILPTIDNLLVQPDCEMQHPLKKSIVLMACRVSGSNTQREDFRKKLPLSSSLHGNLEQRSSTRHSIADGFVSVARDRVIHFLRL</sequence>
<dbReference type="Gene3D" id="3.10.10.10">
    <property type="entry name" value="HIV Type 1 Reverse Transcriptase, subunit A, domain 1"/>
    <property type="match status" value="1"/>
</dbReference>
<dbReference type="SUPFAM" id="SSF56672">
    <property type="entry name" value="DNA/RNA polymerases"/>
    <property type="match status" value="1"/>
</dbReference>
<organism evidence="2 3">
    <name type="scientific">Pinctada imbricata</name>
    <name type="common">Atlantic pearl-oyster</name>
    <name type="synonym">Pinctada martensii</name>
    <dbReference type="NCBI Taxonomy" id="66713"/>
    <lineage>
        <taxon>Eukaryota</taxon>
        <taxon>Metazoa</taxon>
        <taxon>Spiralia</taxon>
        <taxon>Lophotrochozoa</taxon>
        <taxon>Mollusca</taxon>
        <taxon>Bivalvia</taxon>
        <taxon>Autobranchia</taxon>
        <taxon>Pteriomorphia</taxon>
        <taxon>Pterioida</taxon>
        <taxon>Pterioidea</taxon>
        <taxon>Pteriidae</taxon>
        <taxon>Pinctada</taxon>
    </lineage>
</organism>
<dbReference type="CDD" id="cd09275">
    <property type="entry name" value="RNase_HI_RT_DIRS1"/>
    <property type="match status" value="1"/>
</dbReference>
<dbReference type="Pfam" id="PF00078">
    <property type="entry name" value="RVT_1"/>
    <property type="match status" value="1"/>
</dbReference>
<accession>A0AA89C330</accession>
<dbReference type="PROSITE" id="PS50878">
    <property type="entry name" value="RT_POL"/>
    <property type="match status" value="1"/>
</dbReference>
<gene>
    <name evidence="2" type="ORF">FSP39_003273</name>
</gene>
<dbReference type="CDD" id="cd03714">
    <property type="entry name" value="RT_DIRS1"/>
    <property type="match status" value="1"/>
</dbReference>
<comment type="caution">
    <text evidence="2">The sequence shown here is derived from an EMBL/GenBank/DDBJ whole genome shotgun (WGS) entry which is preliminary data.</text>
</comment>
<dbReference type="InterPro" id="IPR000477">
    <property type="entry name" value="RT_dom"/>
</dbReference>
<evidence type="ECO:0000259" key="1">
    <source>
        <dbReference type="PROSITE" id="PS50878"/>
    </source>
</evidence>
<evidence type="ECO:0000313" key="3">
    <source>
        <dbReference type="Proteomes" id="UP001186944"/>
    </source>
</evidence>
<dbReference type="Gene3D" id="3.30.70.270">
    <property type="match status" value="1"/>
</dbReference>
<name>A0AA89C330_PINIB</name>
<reference evidence="2" key="1">
    <citation type="submission" date="2019-08" db="EMBL/GenBank/DDBJ databases">
        <title>The improved chromosome-level genome for the pearl oyster Pinctada fucata martensii using PacBio sequencing and Hi-C.</title>
        <authorList>
            <person name="Zheng Z."/>
        </authorList>
    </citation>
    <scope>NUCLEOTIDE SEQUENCE</scope>
    <source>
        <strain evidence="2">ZZ-2019</strain>
        <tissue evidence="2">Adductor muscle</tissue>
    </source>
</reference>
<dbReference type="GO" id="GO:0003676">
    <property type="term" value="F:nucleic acid binding"/>
    <property type="evidence" value="ECO:0007669"/>
    <property type="project" value="InterPro"/>
</dbReference>
<dbReference type="PANTHER" id="PTHR33050">
    <property type="entry name" value="REVERSE TRANSCRIPTASE DOMAIN-CONTAINING PROTEIN"/>
    <property type="match status" value="1"/>
</dbReference>
<feature type="domain" description="Reverse transcriptase" evidence="1">
    <location>
        <begin position="1"/>
        <end position="137"/>
    </location>
</feature>
<keyword evidence="3" id="KW-1185">Reference proteome</keyword>
<dbReference type="EMBL" id="VSWD01000006">
    <property type="protein sequence ID" value="KAK3099363.1"/>
    <property type="molecule type" value="Genomic_DNA"/>
</dbReference>
<protein>
    <recommendedName>
        <fullName evidence="1">Reverse transcriptase domain-containing protein</fullName>
    </recommendedName>
</protein>
<proteinExistence type="predicted"/>
<dbReference type="PANTHER" id="PTHR33050:SF7">
    <property type="entry name" value="RIBONUCLEASE H"/>
    <property type="match status" value="1"/>
</dbReference>
<dbReference type="Proteomes" id="UP001186944">
    <property type="component" value="Unassembled WGS sequence"/>
</dbReference>
<dbReference type="Gene3D" id="3.30.420.10">
    <property type="entry name" value="Ribonuclease H-like superfamily/Ribonuclease H"/>
    <property type="match status" value="1"/>
</dbReference>
<dbReference type="GO" id="GO:0006259">
    <property type="term" value="P:DNA metabolic process"/>
    <property type="evidence" value="ECO:0007669"/>
    <property type="project" value="UniProtKB-ARBA"/>
</dbReference>
<evidence type="ECO:0000313" key="2">
    <source>
        <dbReference type="EMBL" id="KAK3099363.1"/>
    </source>
</evidence>
<dbReference type="InterPro" id="IPR043502">
    <property type="entry name" value="DNA/RNA_pol_sf"/>
</dbReference>
<dbReference type="AlphaFoldDB" id="A0AA89C330"/>
<dbReference type="InterPro" id="IPR043128">
    <property type="entry name" value="Rev_trsase/Diguanyl_cyclase"/>
</dbReference>
<dbReference type="InterPro" id="IPR052055">
    <property type="entry name" value="Hepadnavirus_pol/RT"/>
</dbReference>
<dbReference type="InterPro" id="IPR036397">
    <property type="entry name" value="RNaseH_sf"/>
</dbReference>